<dbReference type="GO" id="GO:0004132">
    <property type="term" value="F:dCMP deaminase activity"/>
    <property type="evidence" value="ECO:0007669"/>
    <property type="project" value="TreeGrafter"/>
</dbReference>
<dbReference type="InterPro" id="IPR015517">
    <property type="entry name" value="dCMP_deaminase-rel"/>
</dbReference>
<feature type="domain" description="CMP/dCMP-type deaminase" evidence="5">
    <location>
        <begin position="5"/>
        <end position="152"/>
    </location>
</feature>
<dbReference type="OrthoDB" id="10605at10239"/>
<evidence type="ECO:0000259" key="5">
    <source>
        <dbReference type="PROSITE" id="PS51747"/>
    </source>
</evidence>
<keyword evidence="3" id="KW-0378">Hydrolase</keyword>
<dbReference type="InterPro" id="IPR016193">
    <property type="entry name" value="Cytidine_deaminase-like"/>
</dbReference>
<organism evidence="6 7">
    <name type="scientific">Pseudomonas phage phiPMW</name>
    <dbReference type="NCBI Taxonomy" id="1815582"/>
    <lineage>
        <taxon>Viruses</taxon>
        <taxon>Duplodnaviria</taxon>
        <taxon>Heunggongvirae</taxon>
        <taxon>Uroviricota</taxon>
        <taxon>Caudoviricetes</taxon>
        <taxon>Plaisancevirus</taxon>
        <taxon>Plaisancevirus PMW</taxon>
    </lineage>
</organism>
<evidence type="ECO:0000256" key="3">
    <source>
        <dbReference type="ARBA" id="ARBA00022801"/>
    </source>
</evidence>
<dbReference type="PROSITE" id="PS00903">
    <property type="entry name" value="CYT_DCMP_DEAMINASES_1"/>
    <property type="match status" value="1"/>
</dbReference>
<dbReference type="Pfam" id="PF00383">
    <property type="entry name" value="dCMP_cyt_deam_1"/>
    <property type="match status" value="1"/>
</dbReference>
<name>A0A1S5R1F6_9CAUD</name>
<dbReference type="PANTHER" id="PTHR11086:SF18">
    <property type="entry name" value="DEOXYCYTIDYLATE DEAMINASE"/>
    <property type="match status" value="1"/>
</dbReference>
<evidence type="ECO:0000313" key="7">
    <source>
        <dbReference type="Proteomes" id="UP000223738"/>
    </source>
</evidence>
<keyword evidence="4" id="KW-0862">Zinc</keyword>
<evidence type="ECO:0000256" key="2">
    <source>
        <dbReference type="ARBA" id="ARBA00022723"/>
    </source>
</evidence>
<proteinExistence type="inferred from homology"/>
<dbReference type="InterPro" id="IPR016192">
    <property type="entry name" value="APOBEC/CMP_deaminase_Zn-bd"/>
</dbReference>
<dbReference type="GO" id="GO:0008270">
    <property type="term" value="F:zinc ion binding"/>
    <property type="evidence" value="ECO:0007669"/>
    <property type="project" value="InterPro"/>
</dbReference>
<dbReference type="Gene3D" id="3.40.140.10">
    <property type="entry name" value="Cytidine Deaminase, domain 2"/>
    <property type="match status" value="1"/>
</dbReference>
<dbReference type="PANTHER" id="PTHR11086">
    <property type="entry name" value="DEOXYCYTIDYLATE DEAMINASE-RELATED"/>
    <property type="match status" value="1"/>
</dbReference>
<comment type="similarity">
    <text evidence="1">Belongs to the cytidine and deoxycytidylate deaminase family.</text>
</comment>
<protein>
    <submittedName>
        <fullName evidence="6">Cytidine deaminase</fullName>
    </submittedName>
</protein>
<reference evidence="6 7" key="1">
    <citation type="submission" date="2016-03" db="EMBL/GenBank/DDBJ databases">
        <title>Characterization of pf16 and phiPMW: Two novel phages infecting Pseudomonas putida PpG1.</title>
        <authorList>
            <person name="Magill D.J."/>
            <person name="Krylov V.N."/>
            <person name="Allen C.C.R."/>
            <person name="McGrath J.W."/>
            <person name="Quinn J.P."/>
            <person name="Kulakov L.A."/>
        </authorList>
    </citation>
    <scope>NUCLEOTIDE SEQUENCE [LARGE SCALE GENOMIC DNA]</scope>
</reference>
<keyword evidence="2" id="KW-0479">Metal-binding</keyword>
<accession>A0A1S5R1F6</accession>
<dbReference type="PROSITE" id="PS51747">
    <property type="entry name" value="CYT_DCMP_DEAMINASES_2"/>
    <property type="match status" value="1"/>
</dbReference>
<evidence type="ECO:0000256" key="4">
    <source>
        <dbReference type="ARBA" id="ARBA00022833"/>
    </source>
</evidence>
<keyword evidence="7" id="KW-1185">Reference proteome</keyword>
<dbReference type="InterPro" id="IPR002125">
    <property type="entry name" value="CMP_dCMP_dom"/>
</dbReference>
<dbReference type="SUPFAM" id="SSF53927">
    <property type="entry name" value="Cytidine deaminase-like"/>
    <property type="match status" value="1"/>
</dbReference>
<dbReference type="EMBL" id="KU862660">
    <property type="protein sequence ID" value="ANA49217.1"/>
    <property type="molecule type" value="Genomic_DNA"/>
</dbReference>
<evidence type="ECO:0000256" key="1">
    <source>
        <dbReference type="ARBA" id="ARBA00006576"/>
    </source>
</evidence>
<gene>
    <name evidence="6" type="ORF">PMW_92</name>
</gene>
<evidence type="ECO:0000313" key="6">
    <source>
        <dbReference type="EMBL" id="ANA49217.1"/>
    </source>
</evidence>
<sequence>MIKHKMVKPYMHAARGFAQLSHAERKKVGYVAITPQDIMIYSWNGRPSGDDNNCEIAVPRYDGHWGVQTGVNIVTHPECLHAERNIIAKAAREGISLKGATLVGTLSPCLECALQMHQVGVESVIYEEEYRLTDGIEYLRRKGIHCEKYEEE</sequence>
<dbReference type="Proteomes" id="UP000223738">
    <property type="component" value="Segment"/>
</dbReference>